<dbReference type="Pfam" id="PF07690">
    <property type="entry name" value="MFS_1"/>
    <property type="match status" value="1"/>
</dbReference>
<gene>
    <name evidence="7" type="ORF">BP5553_05668</name>
</gene>
<evidence type="ECO:0000313" key="7">
    <source>
        <dbReference type="EMBL" id="RDL36316.1"/>
    </source>
</evidence>
<protein>
    <recommendedName>
        <fullName evidence="6">Major facilitator superfamily (MFS) profile domain-containing protein</fullName>
    </recommendedName>
</protein>
<feature type="transmembrane region" description="Helical" evidence="5">
    <location>
        <begin position="402"/>
        <end position="421"/>
    </location>
</feature>
<sequence>MSTPCPQAYGARELRTSLDMTTADESLTARDLPSQYRHRDKEDMDELSRIKRAESSIPYPSTLPREAIFVAVLCSAQLMTQAGLAISIAPMHIIGQSFDISPVAGGSQLSWFSAAYSLTVGTFILIAGRLGDVLGHKIFFVAGFVWFGLWSLIAGIAVYSGPILFDFCRAMQGIGPAFLLPNALAILGRSYEPGRRQEMVFSLFGATAPGGFVLGAVFSSLLSELAWWPWAYWSMCFACLIFAIAGFLVIPPTPALEYDDDKESSIWSRVDAAGGVTGVSALVVFNFAWNQAPVVGWPTPYTYITLVVGIVVFVAFILIERHVAHPLIPFGVLQIDSVLALACISAGWSSFGIFVLYLWNFLMLLNKQSPLLTSAQFSVVAVSGLCAALTTGLILSRIKASTVMLIAMTAFAVGGTLLATLPVGQTYWAQVFVGLIILPWGMDMSFPAGCILLSRAMTKRHQGLAASLVNTVVNYSISIGLGFAGTVEYNVNDGGKDIIAGFRGAWYTGVGLAGLGVVVALTFVCSERLRR</sequence>
<dbReference type="PANTHER" id="PTHR42718:SF1">
    <property type="entry name" value="LOW AFFINITY AMMONIUM TRANSPORTER"/>
    <property type="match status" value="1"/>
</dbReference>
<feature type="domain" description="Major facilitator superfamily (MFS) profile" evidence="6">
    <location>
        <begin position="69"/>
        <end position="528"/>
    </location>
</feature>
<feature type="transmembrane region" description="Helical" evidence="5">
    <location>
        <begin position="170"/>
        <end position="187"/>
    </location>
</feature>
<dbReference type="PROSITE" id="PS50850">
    <property type="entry name" value="MFS"/>
    <property type="match status" value="1"/>
</dbReference>
<comment type="subcellular location">
    <subcellularLocation>
        <location evidence="1">Membrane</location>
        <topology evidence="1">Multi-pass membrane protein</topology>
    </subcellularLocation>
</comment>
<accession>A0A370TLB5</accession>
<dbReference type="Gene3D" id="1.20.1720.10">
    <property type="entry name" value="Multidrug resistance protein D"/>
    <property type="match status" value="1"/>
</dbReference>
<dbReference type="InterPro" id="IPR020846">
    <property type="entry name" value="MFS_dom"/>
</dbReference>
<reference evidence="7 8" key="1">
    <citation type="journal article" date="2018" name="IMA Fungus">
        <title>IMA Genome-F 9: Draft genome sequence of Annulohypoxylon stygium, Aspergillus mulundensis, Berkeleyomyces basicola (syn. Thielaviopsis basicola), Ceratocystis smalleyi, two Cercospora beticola strains, Coleophoma cylindrospora, Fusarium fracticaudum, Phialophora cf. hyalina, and Morchella septimelata.</title>
        <authorList>
            <person name="Wingfield B.D."/>
            <person name="Bills G.F."/>
            <person name="Dong Y."/>
            <person name="Huang W."/>
            <person name="Nel W.J."/>
            <person name="Swalarsk-Parry B.S."/>
            <person name="Vaghefi N."/>
            <person name="Wilken P.M."/>
            <person name="An Z."/>
            <person name="de Beer Z.W."/>
            <person name="De Vos L."/>
            <person name="Chen L."/>
            <person name="Duong T.A."/>
            <person name="Gao Y."/>
            <person name="Hammerbacher A."/>
            <person name="Kikkert J.R."/>
            <person name="Li Y."/>
            <person name="Li H."/>
            <person name="Li K."/>
            <person name="Li Q."/>
            <person name="Liu X."/>
            <person name="Ma X."/>
            <person name="Naidoo K."/>
            <person name="Pethybridge S.J."/>
            <person name="Sun J."/>
            <person name="Steenkamp E.T."/>
            <person name="van der Nest M.A."/>
            <person name="van Wyk S."/>
            <person name="Wingfield M.J."/>
            <person name="Xiong C."/>
            <person name="Yue Q."/>
            <person name="Zhang X."/>
        </authorList>
    </citation>
    <scope>NUCLEOTIDE SEQUENCE [LARGE SCALE GENOMIC DNA]</scope>
    <source>
        <strain evidence="7 8">BP 5553</strain>
    </source>
</reference>
<evidence type="ECO:0000313" key="8">
    <source>
        <dbReference type="Proteomes" id="UP000254866"/>
    </source>
</evidence>
<evidence type="ECO:0000256" key="5">
    <source>
        <dbReference type="SAM" id="Phobius"/>
    </source>
</evidence>
<feature type="transmembrane region" description="Helical" evidence="5">
    <location>
        <begin position="371"/>
        <end position="395"/>
    </location>
</feature>
<dbReference type="PANTHER" id="PTHR42718">
    <property type="entry name" value="MAJOR FACILITATOR SUPERFAMILY MULTIDRUG TRANSPORTER MFSC"/>
    <property type="match status" value="1"/>
</dbReference>
<feature type="transmembrane region" description="Helical" evidence="5">
    <location>
        <begin position="199"/>
        <end position="218"/>
    </location>
</feature>
<feature type="transmembrane region" description="Helical" evidence="5">
    <location>
        <begin position="67"/>
        <end position="89"/>
    </location>
</feature>
<feature type="transmembrane region" description="Helical" evidence="5">
    <location>
        <begin position="339"/>
        <end position="359"/>
    </location>
</feature>
<keyword evidence="2 5" id="KW-0812">Transmembrane</keyword>
<organism evidence="7 8">
    <name type="scientific">Venustampulla echinocandica</name>
    <dbReference type="NCBI Taxonomy" id="2656787"/>
    <lineage>
        <taxon>Eukaryota</taxon>
        <taxon>Fungi</taxon>
        <taxon>Dikarya</taxon>
        <taxon>Ascomycota</taxon>
        <taxon>Pezizomycotina</taxon>
        <taxon>Leotiomycetes</taxon>
        <taxon>Helotiales</taxon>
        <taxon>Pleuroascaceae</taxon>
        <taxon>Venustampulla</taxon>
    </lineage>
</organism>
<dbReference type="GO" id="GO:0016020">
    <property type="term" value="C:membrane"/>
    <property type="evidence" value="ECO:0007669"/>
    <property type="project" value="UniProtKB-SubCell"/>
</dbReference>
<keyword evidence="3 5" id="KW-1133">Transmembrane helix</keyword>
<feature type="transmembrane region" description="Helical" evidence="5">
    <location>
        <begin position="464"/>
        <end position="484"/>
    </location>
</feature>
<feature type="transmembrane region" description="Helical" evidence="5">
    <location>
        <begin position="270"/>
        <end position="289"/>
    </location>
</feature>
<proteinExistence type="predicted"/>
<evidence type="ECO:0000259" key="6">
    <source>
        <dbReference type="PROSITE" id="PS50850"/>
    </source>
</evidence>
<keyword evidence="4 5" id="KW-0472">Membrane</keyword>
<feature type="transmembrane region" description="Helical" evidence="5">
    <location>
        <begin position="301"/>
        <end position="319"/>
    </location>
</feature>
<evidence type="ECO:0000256" key="3">
    <source>
        <dbReference type="ARBA" id="ARBA00022989"/>
    </source>
</evidence>
<keyword evidence="8" id="KW-1185">Reference proteome</keyword>
<evidence type="ECO:0000256" key="4">
    <source>
        <dbReference type="ARBA" id="ARBA00023136"/>
    </source>
</evidence>
<name>A0A370TLB5_9HELO</name>
<evidence type="ECO:0000256" key="2">
    <source>
        <dbReference type="ARBA" id="ARBA00022692"/>
    </source>
</evidence>
<dbReference type="InterPro" id="IPR036259">
    <property type="entry name" value="MFS_trans_sf"/>
</dbReference>
<dbReference type="GeneID" id="43598517"/>
<feature type="transmembrane region" description="Helical" evidence="5">
    <location>
        <begin position="109"/>
        <end position="126"/>
    </location>
</feature>
<dbReference type="InterPro" id="IPR011701">
    <property type="entry name" value="MFS"/>
</dbReference>
<evidence type="ECO:0000256" key="1">
    <source>
        <dbReference type="ARBA" id="ARBA00004141"/>
    </source>
</evidence>
<dbReference type="CDD" id="cd17476">
    <property type="entry name" value="MFS_Amf1_MDR_like"/>
    <property type="match status" value="1"/>
</dbReference>
<dbReference type="OrthoDB" id="2428527at2759"/>
<feature type="transmembrane region" description="Helical" evidence="5">
    <location>
        <begin position="138"/>
        <end position="158"/>
    </location>
</feature>
<dbReference type="EMBL" id="NPIC01000004">
    <property type="protein sequence ID" value="RDL36316.1"/>
    <property type="molecule type" value="Genomic_DNA"/>
</dbReference>
<comment type="caution">
    <text evidence="7">The sequence shown here is derived from an EMBL/GenBank/DDBJ whole genome shotgun (WGS) entry which is preliminary data.</text>
</comment>
<feature type="transmembrane region" description="Helical" evidence="5">
    <location>
        <begin position="427"/>
        <end position="452"/>
    </location>
</feature>
<dbReference type="GO" id="GO:0022857">
    <property type="term" value="F:transmembrane transporter activity"/>
    <property type="evidence" value="ECO:0007669"/>
    <property type="project" value="InterPro"/>
</dbReference>
<dbReference type="Proteomes" id="UP000254866">
    <property type="component" value="Unassembled WGS sequence"/>
</dbReference>
<dbReference type="Gene3D" id="1.20.1250.20">
    <property type="entry name" value="MFS general substrate transporter like domains"/>
    <property type="match status" value="1"/>
</dbReference>
<feature type="transmembrane region" description="Helical" evidence="5">
    <location>
        <begin position="230"/>
        <end position="250"/>
    </location>
</feature>
<dbReference type="RefSeq" id="XP_031868972.1">
    <property type="nucleotide sequence ID" value="XM_032014291.1"/>
</dbReference>
<dbReference type="SUPFAM" id="SSF103473">
    <property type="entry name" value="MFS general substrate transporter"/>
    <property type="match status" value="1"/>
</dbReference>
<dbReference type="AlphaFoldDB" id="A0A370TLB5"/>
<feature type="transmembrane region" description="Helical" evidence="5">
    <location>
        <begin position="504"/>
        <end position="525"/>
    </location>
</feature>